<accession>A0ABP8JI75</accession>
<dbReference type="SUPFAM" id="SSF103088">
    <property type="entry name" value="OmpA-like"/>
    <property type="match status" value="1"/>
</dbReference>
<organism evidence="9 10">
    <name type="scientific">Hymenobacter koreensis</name>
    <dbReference type="NCBI Taxonomy" id="1084523"/>
    <lineage>
        <taxon>Bacteria</taxon>
        <taxon>Pseudomonadati</taxon>
        <taxon>Bacteroidota</taxon>
        <taxon>Cytophagia</taxon>
        <taxon>Cytophagales</taxon>
        <taxon>Hymenobacteraceae</taxon>
        <taxon>Hymenobacter</taxon>
    </lineage>
</organism>
<dbReference type="Pfam" id="PF00691">
    <property type="entry name" value="OmpA"/>
    <property type="match status" value="1"/>
</dbReference>
<reference evidence="10" key="1">
    <citation type="journal article" date="2019" name="Int. J. Syst. Evol. Microbiol.">
        <title>The Global Catalogue of Microorganisms (GCM) 10K type strain sequencing project: providing services to taxonomists for standard genome sequencing and annotation.</title>
        <authorList>
            <consortium name="The Broad Institute Genomics Platform"/>
            <consortium name="The Broad Institute Genome Sequencing Center for Infectious Disease"/>
            <person name="Wu L."/>
            <person name="Ma J."/>
        </authorList>
    </citation>
    <scope>NUCLEOTIDE SEQUENCE [LARGE SCALE GENOMIC DNA]</scope>
    <source>
        <strain evidence="10">JCM 17924</strain>
    </source>
</reference>
<evidence type="ECO:0008006" key="11">
    <source>
        <dbReference type="Google" id="ProtNLM"/>
    </source>
</evidence>
<feature type="domain" description="OmpA-like" evidence="7">
    <location>
        <begin position="267"/>
        <end position="381"/>
    </location>
</feature>
<dbReference type="PROSITE" id="PS51123">
    <property type="entry name" value="OMPA_2"/>
    <property type="match status" value="1"/>
</dbReference>
<protein>
    <recommendedName>
        <fullName evidence="11">OmpA family protein</fullName>
    </recommendedName>
</protein>
<evidence type="ECO:0000259" key="7">
    <source>
        <dbReference type="PROSITE" id="PS51123"/>
    </source>
</evidence>
<dbReference type="Gene3D" id="3.90.182.10">
    <property type="entry name" value="Toxin - Anthrax Protective Antigen,domain 1"/>
    <property type="match status" value="1"/>
</dbReference>
<feature type="compositionally biased region" description="Low complexity" evidence="5">
    <location>
        <begin position="210"/>
        <end position="240"/>
    </location>
</feature>
<dbReference type="InterPro" id="IPR011658">
    <property type="entry name" value="PA14_dom"/>
</dbReference>
<dbReference type="InterPro" id="IPR006664">
    <property type="entry name" value="OMP_bac"/>
</dbReference>
<feature type="chain" id="PRO_5045320055" description="OmpA family protein" evidence="6">
    <location>
        <begin position="21"/>
        <end position="381"/>
    </location>
</feature>
<gene>
    <name evidence="9" type="ORF">GCM10023186_40450</name>
</gene>
<dbReference type="SMART" id="SM00758">
    <property type="entry name" value="PA14"/>
    <property type="match status" value="1"/>
</dbReference>
<comment type="caution">
    <text evidence="9">The sequence shown here is derived from an EMBL/GenBank/DDBJ whole genome shotgun (WGS) entry which is preliminary data.</text>
</comment>
<keyword evidence="6" id="KW-0732">Signal</keyword>
<evidence type="ECO:0000313" key="10">
    <source>
        <dbReference type="Proteomes" id="UP001500454"/>
    </source>
</evidence>
<dbReference type="CDD" id="cd07185">
    <property type="entry name" value="OmpA_C-like"/>
    <property type="match status" value="1"/>
</dbReference>
<dbReference type="PROSITE" id="PS51820">
    <property type="entry name" value="PA14"/>
    <property type="match status" value="1"/>
</dbReference>
<evidence type="ECO:0000259" key="8">
    <source>
        <dbReference type="PROSITE" id="PS51820"/>
    </source>
</evidence>
<evidence type="ECO:0000256" key="1">
    <source>
        <dbReference type="ARBA" id="ARBA00004442"/>
    </source>
</evidence>
<feature type="compositionally biased region" description="Basic and acidic residues" evidence="5">
    <location>
        <begin position="365"/>
        <end position="381"/>
    </location>
</feature>
<dbReference type="RefSeq" id="WP_345227164.1">
    <property type="nucleotide sequence ID" value="NZ_BAABHA010000015.1"/>
</dbReference>
<dbReference type="EMBL" id="BAABHA010000015">
    <property type="protein sequence ID" value="GAA4391287.1"/>
    <property type="molecule type" value="Genomic_DNA"/>
</dbReference>
<name>A0ABP8JI75_9BACT</name>
<evidence type="ECO:0000256" key="6">
    <source>
        <dbReference type="SAM" id="SignalP"/>
    </source>
</evidence>
<evidence type="ECO:0000256" key="5">
    <source>
        <dbReference type="SAM" id="MobiDB-lite"/>
    </source>
</evidence>
<dbReference type="PRINTS" id="PR01023">
    <property type="entry name" value="NAFLGMOTY"/>
</dbReference>
<dbReference type="InterPro" id="IPR006665">
    <property type="entry name" value="OmpA-like"/>
</dbReference>
<sequence length="381" mass="41789">MQIRVAILVLILMLSLPAGAQTGGLPAGTGLRADYHHGENFERYAFTRTDRAIDFDWRQASPGSSVAAEQFSVRWTGFLYAPVSGEYTFHLEVDDGMRVWLDGRKIMDEWRYQPVMMASRRVQLEGGRVYALRVDYFQGSAPTRALLAWVVPAKEPEKRLDNLFGLMTDEPVPVPIPTRYLYPTSPTPPAATAPPKPVAARPVAPAVTKPVAAKPAVTPASKPASRPAKPTARPVTTTAPRPTPTPPAAATEAAALPAIELGELAELTKGRTVELKQLYFEQGKARLLPTSQPELNRLVKALQTQPDLQLEIAGHTDNVGDAAKNLALSEQRALLVRQYLVRHGIDSVRLVARGYGGSRPVADNQDPRQRPRNRRVEVVVR</sequence>
<feature type="region of interest" description="Disordered" evidence="5">
    <location>
        <begin position="210"/>
        <end position="250"/>
    </location>
</feature>
<feature type="signal peptide" evidence="6">
    <location>
        <begin position="1"/>
        <end position="20"/>
    </location>
</feature>
<dbReference type="InterPro" id="IPR036737">
    <property type="entry name" value="OmpA-like_sf"/>
</dbReference>
<dbReference type="PANTHER" id="PTHR30329">
    <property type="entry name" value="STATOR ELEMENT OF FLAGELLAR MOTOR COMPLEX"/>
    <property type="match status" value="1"/>
</dbReference>
<dbReference type="Pfam" id="PF07691">
    <property type="entry name" value="PA14"/>
    <property type="match status" value="1"/>
</dbReference>
<comment type="subcellular location">
    <subcellularLocation>
        <location evidence="1">Cell outer membrane</location>
    </subcellularLocation>
</comment>
<dbReference type="InterPro" id="IPR050330">
    <property type="entry name" value="Bact_OuterMem_StrucFunc"/>
</dbReference>
<dbReference type="SUPFAM" id="SSF56988">
    <property type="entry name" value="Anthrax protective antigen"/>
    <property type="match status" value="1"/>
</dbReference>
<dbReference type="PRINTS" id="PR01021">
    <property type="entry name" value="OMPADOMAIN"/>
</dbReference>
<keyword evidence="2 4" id="KW-0472">Membrane</keyword>
<feature type="region of interest" description="Disordered" evidence="5">
    <location>
        <begin position="356"/>
        <end position="381"/>
    </location>
</feature>
<evidence type="ECO:0000256" key="2">
    <source>
        <dbReference type="ARBA" id="ARBA00023136"/>
    </source>
</evidence>
<evidence type="ECO:0000256" key="4">
    <source>
        <dbReference type="PROSITE-ProRule" id="PRU00473"/>
    </source>
</evidence>
<dbReference type="PANTHER" id="PTHR30329:SF21">
    <property type="entry name" value="LIPOPROTEIN YIAD-RELATED"/>
    <property type="match status" value="1"/>
</dbReference>
<proteinExistence type="predicted"/>
<dbReference type="InterPro" id="IPR037524">
    <property type="entry name" value="PA14/GLEYA"/>
</dbReference>
<keyword evidence="10" id="KW-1185">Reference proteome</keyword>
<keyword evidence="3" id="KW-0998">Cell outer membrane</keyword>
<dbReference type="Proteomes" id="UP001500454">
    <property type="component" value="Unassembled WGS sequence"/>
</dbReference>
<dbReference type="Gene3D" id="3.30.1330.60">
    <property type="entry name" value="OmpA-like domain"/>
    <property type="match status" value="1"/>
</dbReference>
<feature type="domain" description="PA14" evidence="8">
    <location>
        <begin position="26"/>
        <end position="164"/>
    </location>
</feature>
<evidence type="ECO:0000256" key="3">
    <source>
        <dbReference type="ARBA" id="ARBA00023237"/>
    </source>
</evidence>
<evidence type="ECO:0000313" key="9">
    <source>
        <dbReference type="EMBL" id="GAA4391287.1"/>
    </source>
</evidence>